<keyword evidence="2" id="KW-1185">Reference proteome</keyword>
<name>A0A822ZFR5_NELNU</name>
<evidence type="ECO:0000313" key="2">
    <source>
        <dbReference type="Proteomes" id="UP000607653"/>
    </source>
</evidence>
<evidence type="ECO:0000313" key="1">
    <source>
        <dbReference type="EMBL" id="DAD40468.1"/>
    </source>
</evidence>
<gene>
    <name evidence="1" type="ORF">HUJ06_014791</name>
</gene>
<organism evidence="1 2">
    <name type="scientific">Nelumbo nucifera</name>
    <name type="common">Sacred lotus</name>
    <dbReference type="NCBI Taxonomy" id="4432"/>
    <lineage>
        <taxon>Eukaryota</taxon>
        <taxon>Viridiplantae</taxon>
        <taxon>Streptophyta</taxon>
        <taxon>Embryophyta</taxon>
        <taxon>Tracheophyta</taxon>
        <taxon>Spermatophyta</taxon>
        <taxon>Magnoliopsida</taxon>
        <taxon>Proteales</taxon>
        <taxon>Nelumbonaceae</taxon>
        <taxon>Nelumbo</taxon>
    </lineage>
</organism>
<protein>
    <submittedName>
        <fullName evidence="1">Uncharacterized protein</fullName>
    </submittedName>
</protein>
<reference evidence="1 2" key="1">
    <citation type="journal article" date="2020" name="Mol. Biol. Evol.">
        <title>Distinct Expression and Methylation Patterns for Genes with Different Fates following a Single Whole-Genome Duplication in Flowering Plants.</title>
        <authorList>
            <person name="Shi T."/>
            <person name="Rahmani R.S."/>
            <person name="Gugger P.F."/>
            <person name="Wang M."/>
            <person name="Li H."/>
            <person name="Zhang Y."/>
            <person name="Li Z."/>
            <person name="Wang Q."/>
            <person name="Van de Peer Y."/>
            <person name="Marchal K."/>
            <person name="Chen J."/>
        </authorList>
    </citation>
    <scope>NUCLEOTIDE SEQUENCE [LARGE SCALE GENOMIC DNA]</scope>
    <source>
        <tissue evidence="1">Leaf</tissue>
    </source>
</reference>
<dbReference type="AlphaFoldDB" id="A0A822ZFR5"/>
<sequence length="31" mass="3440">MQEHCTGILDNAGLSLNAEDQPKKTKSQRII</sequence>
<dbReference type="EMBL" id="DUZY01000005">
    <property type="protein sequence ID" value="DAD40468.1"/>
    <property type="molecule type" value="Genomic_DNA"/>
</dbReference>
<dbReference type="Proteomes" id="UP000607653">
    <property type="component" value="Unassembled WGS sequence"/>
</dbReference>
<accession>A0A822ZFR5</accession>
<comment type="caution">
    <text evidence="1">The sequence shown here is derived from an EMBL/GenBank/DDBJ whole genome shotgun (WGS) entry which is preliminary data.</text>
</comment>
<proteinExistence type="predicted"/>